<evidence type="ECO:0000313" key="7">
    <source>
        <dbReference type="EMBL" id="ESL07459.1"/>
    </source>
</evidence>
<evidence type="ECO:0000256" key="5">
    <source>
        <dbReference type="PIRSR" id="PIRSR602717-51"/>
    </source>
</evidence>
<reference evidence="7 8" key="1">
    <citation type="submission" date="2013-07" db="EMBL/GenBank/DDBJ databases">
        <authorList>
            <person name="Stoco P.H."/>
            <person name="Wagner G."/>
            <person name="Gerber A."/>
            <person name="Zaha A."/>
            <person name="Thompson C."/>
            <person name="Bartholomeu D.C."/>
            <person name="Luckemeyer D.D."/>
            <person name="Bahia D."/>
            <person name="Loreto E."/>
            <person name="Prestes E.B."/>
            <person name="Lima F.M."/>
            <person name="Rodrigues-Luiz G."/>
            <person name="Vallejo G.A."/>
            <person name="Filho J.F."/>
            <person name="Monteiro K.M."/>
            <person name="Tyler K.M."/>
            <person name="de Almeida L.G."/>
            <person name="Ortiz M.F."/>
            <person name="Siervo M.A."/>
            <person name="de Moraes M.H."/>
            <person name="Cunha O.L."/>
            <person name="Mendonca-Neto R."/>
            <person name="Silva R."/>
            <person name="Teixeira S.M."/>
            <person name="Murta S.M."/>
            <person name="Sincero T.C."/>
            <person name="Mendes T.A."/>
            <person name="Urmenyi T.P."/>
            <person name="Silva V.G."/>
            <person name="da Rocha W.D."/>
            <person name="Andersson B."/>
            <person name="Romanha A.J."/>
            <person name="Steindel M."/>
            <person name="de Vasconcelos A.T."/>
            <person name="Grisard E.C."/>
        </authorList>
    </citation>
    <scope>NUCLEOTIDE SEQUENCE [LARGE SCALE GENOMIC DNA]</scope>
    <source>
        <strain evidence="7 8">SC58</strain>
    </source>
</reference>
<dbReference type="AlphaFoldDB" id="A0A061IXR0"/>
<dbReference type="OrthoDB" id="787137at2759"/>
<evidence type="ECO:0000256" key="1">
    <source>
        <dbReference type="ARBA" id="ARBA00010107"/>
    </source>
</evidence>
<evidence type="ECO:0000256" key="4">
    <source>
        <dbReference type="ARBA" id="ARBA00022990"/>
    </source>
</evidence>
<dbReference type="GO" id="GO:0005634">
    <property type="term" value="C:nucleus"/>
    <property type="evidence" value="ECO:0007669"/>
    <property type="project" value="TreeGrafter"/>
</dbReference>
<name>A0A061IXR0_TRYRA</name>
<organism evidence="7 8">
    <name type="scientific">Trypanosoma rangeli SC58</name>
    <dbReference type="NCBI Taxonomy" id="429131"/>
    <lineage>
        <taxon>Eukaryota</taxon>
        <taxon>Discoba</taxon>
        <taxon>Euglenozoa</taxon>
        <taxon>Kinetoplastea</taxon>
        <taxon>Metakinetoplastina</taxon>
        <taxon>Trypanosomatida</taxon>
        <taxon>Trypanosomatidae</taxon>
        <taxon>Trypanosoma</taxon>
        <taxon>Herpetosoma</taxon>
    </lineage>
</organism>
<comment type="similarity">
    <text evidence="1">Belongs to the MYST (SAS/MOZ) family.</text>
</comment>
<sequence length="282" mass="32371">MKLSGIKGVTFKTLFSEYASEYVPCGFQDTEVLTEIFMCEACLSWLSNAQELREHIELCPNRFWIPGDEVYRCRTRRCAVFEIDGRKVVSMPYSRRIARIAKHFLEEKTTLDDLHFFAFIALFEVDDYGYHFVGYFSKEWRKSMSCKNSLSCVMVLPPYRHKGYGTLLIEMSYEMGRAEGIPGSPERPLSASGKKVFIRIWQEELLQAVASLNEKGIPLTLNSLSWESGMTIEDVAVALHQLNAVFFVTKNSPLLHLPSGVIALTKRERKLNIKSFIWTSLH</sequence>
<dbReference type="GO" id="GO:0006357">
    <property type="term" value="P:regulation of transcription by RNA polymerase II"/>
    <property type="evidence" value="ECO:0007669"/>
    <property type="project" value="TreeGrafter"/>
</dbReference>
<dbReference type="VEuPathDB" id="TriTrypDB:TRSC58_04851"/>
<evidence type="ECO:0000313" key="8">
    <source>
        <dbReference type="Proteomes" id="UP000031737"/>
    </source>
</evidence>
<dbReference type="InterPro" id="IPR050603">
    <property type="entry name" value="MYST_HAT"/>
</dbReference>
<feature type="domain" description="MYST-type HAT" evidence="6">
    <location>
        <begin position="1"/>
        <end position="280"/>
    </location>
</feature>
<dbReference type="FunFam" id="3.40.630.30:FF:000159">
    <property type="entry name" value="Histone acetyltransferase"/>
    <property type="match status" value="1"/>
</dbReference>
<dbReference type="InterPro" id="IPR036388">
    <property type="entry name" value="WH-like_DNA-bd_sf"/>
</dbReference>
<dbReference type="SUPFAM" id="SSF55729">
    <property type="entry name" value="Acyl-CoA N-acyltransferases (Nat)"/>
    <property type="match status" value="1"/>
</dbReference>
<dbReference type="PROSITE" id="PS51726">
    <property type="entry name" value="MYST_HAT"/>
    <property type="match status" value="1"/>
</dbReference>
<dbReference type="Gene3D" id="1.10.10.10">
    <property type="entry name" value="Winged helix-like DNA-binding domain superfamily/Winged helix DNA-binding domain"/>
    <property type="match status" value="1"/>
</dbReference>
<dbReference type="GO" id="GO:0004402">
    <property type="term" value="F:histone acetyltransferase activity"/>
    <property type="evidence" value="ECO:0007669"/>
    <property type="project" value="InterPro"/>
</dbReference>
<dbReference type="PANTHER" id="PTHR10615:SF208">
    <property type="entry name" value="HISTONE ACETYLTRANSFERASE"/>
    <property type="match status" value="1"/>
</dbReference>
<comment type="caution">
    <text evidence="7">The sequence shown here is derived from an EMBL/GenBank/DDBJ whole genome shotgun (WGS) entry which is preliminary data.</text>
</comment>
<dbReference type="Proteomes" id="UP000031737">
    <property type="component" value="Unassembled WGS sequence"/>
</dbReference>
<feature type="active site" description="Proton donor/acceptor" evidence="5">
    <location>
        <position position="186"/>
    </location>
</feature>
<dbReference type="EMBL" id="AUPL01004851">
    <property type="protein sequence ID" value="ESL07459.1"/>
    <property type="molecule type" value="Genomic_DNA"/>
</dbReference>
<evidence type="ECO:0000256" key="3">
    <source>
        <dbReference type="ARBA" id="ARBA00022679"/>
    </source>
</evidence>
<dbReference type="GO" id="GO:0003712">
    <property type="term" value="F:transcription coregulator activity"/>
    <property type="evidence" value="ECO:0007669"/>
    <property type="project" value="TreeGrafter"/>
</dbReference>
<gene>
    <name evidence="7" type="ORF">TRSC58_04851</name>
</gene>
<protein>
    <recommendedName>
        <fullName evidence="2">histone acetyltransferase</fullName>
        <ecNumber evidence="2">2.3.1.48</ecNumber>
    </recommendedName>
</protein>
<proteinExistence type="inferred from homology"/>
<dbReference type="Pfam" id="PF01853">
    <property type="entry name" value="MOZ_SAS"/>
    <property type="match status" value="1"/>
</dbReference>
<evidence type="ECO:0000256" key="2">
    <source>
        <dbReference type="ARBA" id="ARBA00013184"/>
    </source>
</evidence>
<keyword evidence="8" id="KW-1185">Reference proteome</keyword>
<dbReference type="GO" id="GO:0000785">
    <property type="term" value="C:chromatin"/>
    <property type="evidence" value="ECO:0007669"/>
    <property type="project" value="TreeGrafter"/>
</dbReference>
<dbReference type="Gene3D" id="3.40.630.30">
    <property type="match status" value="1"/>
</dbReference>
<keyword evidence="4" id="KW-0007">Acetylation</keyword>
<dbReference type="InterPro" id="IPR016181">
    <property type="entry name" value="Acyl_CoA_acyltransferase"/>
</dbReference>
<evidence type="ECO:0000259" key="6">
    <source>
        <dbReference type="PROSITE" id="PS51726"/>
    </source>
</evidence>
<dbReference type="CDD" id="cd04301">
    <property type="entry name" value="NAT_SF"/>
    <property type="match status" value="1"/>
</dbReference>
<dbReference type="EC" id="2.3.1.48" evidence="2"/>
<accession>A0A061IXR0</accession>
<keyword evidence="3 7" id="KW-0808">Transferase</keyword>
<dbReference type="GO" id="GO:0003682">
    <property type="term" value="F:chromatin binding"/>
    <property type="evidence" value="ECO:0007669"/>
    <property type="project" value="TreeGrafter"/>
</dbReference>
<dbReference type="PANTHER" id="PTHR10615">
    <property type="entry name" value="HISTONE ACETYLTRANSFERASE"/>
    <property type="match status" value="1"/>
</dbReference>
<dbReference type="InterPro" id="IPR002717">
    <property type="entry name" value="HAT_MYST-type"/>
</dbReference>